<name>A0AAP2GVY2_9BACT</name>
<dbReference type="Pfam" id="PF12706">
    <property type="entry name" value="Lactamase_B_2"/>
    <property type="match status" value="1"/>
</dbReference>
<dbReference type="GO" id="GO:0005737">
    <property type="term" value="C:cytoplasm"/>
    <property type="evidence" value="ECO:0007669"/>
    <property type="project" value="TreeGrafter"/>
</dbReference>
<dbReference type="PANTHER" id="PTHR15032">
    <property type="entry name" value="N-ACYL-PHOSPHATIDYLETHANOLAMINE-HYDROLYZING PHOSPHOLIPASE D"/>
    <property type="match status" value="1"/>
</dbReference>
<reference evidence="2 3" key="1">
    <citation type="submission" date="2021-05" db="EMBL/GenBank/DDBJ databases">
        <title>A Polyphasic approach of four new species of the genus Ohtaekwangia: Ohtaekwangia histidinii sp. nov., Ohtaekwangia cretensis sp. nov., Ohtaekwangia indiensis sp. nov., Ohtaekwangia reichenbachii sp. nov. from diverse environment.</title>
        <authorList>
            <person name="Octaviana S."/>
        </authorList>
    </citation>
    <scope>NUCLEOTIDE SEQUENCE [LARGE SCALE GENOMIC DNA]</scope>
    <source>
        <strain evidence="2 3">PWU5</strain>
    </source>
</reference>
<dbReference type="InterPro" id="IPR036866">
    <property type="entry name" value="RibonucZ/Hydroxyglut_hydro"/>
</dbReference>
<dbReference type="Proteomes" id="UP001319080">
    <property type="component" value="Unassembled WGS sequence"/>
</dbReference>
<dbReference type="PANTHER" id="PTHR15032:SF4">
    <property type="entry name" value="N-ACYL-PHOSPHATIDYLETHANOLAMINE-HYDROLYZING PHOSPHOLIPASE D"/>
    <property type="match status" value="1"/>
</dbReference>
<comment type="caution">
    <text evidence="2">The sequence shown here is derived from an EMBL/GenBank/DDBJ whole genome shotgun (WGS) entry which is preliminary data.</text>
</comment>
<sequence>MMRVPKIKKILLTFVFVTIVLLILTVSIYLQHPVFGQSPSGALQDHIQHTSHYQDDKFQNITKTSTFTNGHTFWGSLRKALFDKNPDRTPGRPLPFVKTDLHHLPIDSTVVIWFGHSSCFIQVGKKRILVDPVFSTNASPVPGSVKAFAGTTAYTPVDIPAIDYILISHDHYDHLDYETMRALKDQTSHVICGLGVGAHLERWGYRPEQILEKDWHEREVLDTGFFIAAEPARHKSGRGLHQNNTLWLSFVIQSPRASLYISGDGGYDRHFAAIGETFGPFDLAIVENGQYDSAWQHIHLLPEETLQVAHDVKASMLLPVHHSRFALARHAWYEPLEHLTRIAATPGHPVVITPMIGQPVYLHARQRFTRWWEAYK</sequence>
<accession>A0AAP2GVY2</accession>
<dbReference type="InterPro" id="IPR001279">
    <property type="entry name" value="Metallo-B-lactamas"/>
</dbReference>
<organism evidence="2 3">
    <name type="scientific">Dawidia cretensis</name>
    <dbReference type="NCBI Taxonomy" id="2782350"/>
    <lineage>
        <taxon>Bacteria</taxon>
        <taxon>Pseudomonadati</taxon>
        <taxon>Bacteroidota</taxon>
        <taxon>Cytophagia</taxon>
        <taxon>Cytophagales</taxon>
        <taxon>Chryseotaleaceae</taxon>
        <taxon>Dawidia</taxon>
    </lineage>
</organism>
<evidence type="ECO:0000313" key="3">
    <source>
        <dbReference type="Proteomes" id="UP001319080"/>
    </source>
</evidence>
<dbReference type="Gene3D" id="3.60.15.10">
    <property type="entry name" value="Ribonuclease Z/Hydroxyacylglutathione hydrolase-like"/>
    <property type="match status" value="1"/>
</dbReference>
<dbReference type="RefSeq" id="WP_254087137.1">
    <property type="nucleotide sequence ID" value="NZ_JAHESE010000036.1"/>
</dbReference>
<dbReference type="GO" id="GO:0008270">
    <property type="term" value="F:zinc ion binding"/>
    <property type="evidence" value="ECO:0007669"/>
    <property type="project" value="InterPro"/>
</dbReference>
<dbReference type="InterPro" id="IPR024884">
    <property type="entry name" value="NAPE-PLD"/>
</dbReference>
<dbReference type="AlphaFoldDB" id="A0AAP2GVY2"/>
<keyword evidence="3" id="KW-1185">Reference proteome</keyword>
<dbReference type="PIRSF" id="PIRSF038896">
    <property type="entry name" value="NAPE-PLD"/>
    <property type="match status" value="1"/>
</dbReference>
<proteinExistence type="predicted"/>
<evidence type="ECO:0000259" key="1">
    <source>
        <dbReference type="Pfam" id="PF12706"/>
    </source>
</evidence>
<feature type="domain" description="Metallo-beta-lactamase" evidence="1">
    <location>
        <begin position="127"/>
        <end position="322"/>
    </location>
</feature>
<protein>
    <submittedName>
        <fullName evidence="2">MBL fold metallo-hydrolase</fullName>
    </submittedName>
</protein>
<evidence type="ECO:0000313" key="2">
    <source>
        <dbReference type="EMBL" id="MBT1711568.1"/>
    </source>
</evidence>
<gene>
    <name evidence="2" type="ORF">KK062_25215</name>
</gene>
<dbReference type="EMBL" id="JAHESE010000036">
    <property type="protein sequence ID" value="MBT1711568.1"/>
    <property type="molecule type" value="Genomic_DNA"/>
</dbReference>
<dbReference type="GO" id="GO:0070290">
    <property type="term" value="F:N-acylphosphatidylethanolamine-specific phospholipase D activity"/>
    <property type="evidence" value="ECO:0007669"/>
    <property type="project" value="InterPro"/>
</dbReference>
<dbReference type="SUPFAM" id="SSF56281">
    <property type="entry name" value="Metallo-hydrolase/oxidoreductase"/>
    <property type="match status" value="1"/>
</dbReference>